<gene>
    <name evidence="2" type="ORF">KI387_028834</name>
</gene>
<reference evidence="2 3" key="1">
    <citation type="journal article" date="2021" name="Nat. Plants">
        <title>The Taxus genome provides insights into paclitaxel biosynthesis.</title>
        <authorList>
            <person name="Xiong X."/>
            <person name="Gou J."/>
            <person name="Liao Q."/>
            <person name="Li Y."/>
            <person name="Zhou Q."/>
            <person name="Bi G."/>
            <person name="Li C."/>
            <person name="Du R."/>
            <person name="Wang X."/>
            <person name="Sun T."/>
            <person name="Guo L."/>
            <person name="Liang H."/>
            <person name="Lu P."/>
            <person name="Wu Y."/>
            <person name="Zhang Z."/>
            <person name="Ro D.K."/>
            <person name="Shang Y."/>
            <person name="Huang S."/>
            <person name="Yan J."/>
        </authorList>
    </citation>
    <scope>NUCLEOTIDE SEQUENCE [LARGE SCALE GENOMIC DNA]</scope>
    <source>
        <strain evidence="2">Ta-2019</strain>
    </source>
</reference>
<feature type="non-terminal residue" evidence="2">
    <location>
        <position position="1"/>
    </location>
</feature>
<evidence type="ECO:0000313" key="3">
    <source>
        <dbReference type="Proteomes" id="UP000824469"/>
    </source>
</evidence>
<sequence>GGWNKVELGAWRRGDSRWREARMRGERAVRRGGGWAAGRQVKEGRLKPAPGG</sequence>
<evidence type="ECO:0000256" key="1">
    <source>
        <dbReference type="SAM" id="MobiDB-lite"/>
    </source>
</evidence>
<proteinExistence type="predicted"/>
<protein>
    <submittedName>
        <fullName evidence="2">Uncharacterized protein</fullName>
    </submittedName>
</protein>
<evidence type="ECO:0000313" key="2">
    <source>
        <dbReference type="EMBL" id="KAH9297152.1"/>
    </source>
</evidence>
<name>A0AA38CBB2_TAXCH</name>
<organism evidence="2 3">
    <name type="scientific">Taxus chinensis</name>
    <name type="common">Chinese yew</name>
    <name type="synonym">Taxus wallichiana var. chinensis</name>
    <dbReference type="NCBI Taxonomy" id="29808"/>
    <lineage>
        <taxon>Eukaryota</taxon>
        <taxon>Viridiplantae</taxon>
        <taxon>Streptophyta</taxon>
        <taxon>Embryophyta</taxon>
        <taxon>Tracheophyta</taxon>
        <taxon>Spermatophyta</taxon>
        <taxon>Pinopsida</taxon>
        <taxon>Pinidae</taxon>
        <taxon>Conifers II</taxon>
        <taxon>Cupressales</taxon>
        <taxon>Taxaceae</taxon>
        <taxon>Taxus</taxon>
    </lineage>
</organism>
<keyword evidence="3" id="KW-1185">Reference proteome</keyword>
<dbReference type="AlphaFoldDB" id="A0AA38CBB2"/>
<comment type="caution">
    <text evidence="2">The sequence shown here is derived from an EMBL/GenBank/DDBJ whole genome shotgun (WGS) entry which is preliminary data.</text>
</comment>
<accession>A0AA38CBB2</accession>
<dbReference type="Proteomes" id="UP000824469">
    <property type="component" value="Unassembled WGS sequence"/>
</dbReference>
<dbReference type="EMBL" id="JAHRHJ020000010">
    <property type="protein sequence ID" value="KAH9297152.1"/>
    <property type="molecule type" value="Genomic_DNA"/>
</dbReference>
<feature type="region of interest" description="Disordered" evidence="1">
    <location>
        <begin position="31"/>
        <end position="52"/>
    </location>
</feature>
<feature type="non-terminal residue" evidence="2">
    <location>
        <position position="52"/>
    </location>
</feature>